<dbReference type="RefSeq" id="WP_407048828.1">
    <property type="nucleotide sequence ID" value="NZ_CP158568.1"/>
</dbReference>
<dbReference type="PROSITE" id="PS50937">
    <property type="entry name" value="HTH_MERR_2"/>
    <property type="match status" value="1"/>
</dbReference>
<sequence length="129" mass="15013">MEKLYSVTELARELGVTARTIRFYEDRGLISPQRAGNTRVYTHRDRARMILILRGKRLGFSLRDIKEFLDLYVVDTTQVEQLQHLVKKVRSRIDQLEDQAEAVRVSLGELKDIERLSLDTLKGRGIEID</sequence>
<proteinExistence type="predicted"/>
<keyword evidence="2" id="KW-0175">Coiled coil</keyword>
<dbReference type="CDD" id="cd04776">
    <property type="entry name" value="HTH_GnyR"/>
    <property type="match status" value="1"/>
</dbReference>
<evidence type="ECO:0000259" key="3">
    <source>
        <dbReference type="PROSITE" id="PS50937"/>
    </source>
</evidence>
<dbReference type="Pfam" id="PF13411">
    <property type="entry name" value="MerR_1"/>
    <property type="match status" value="1"/>
</dbReference>
<accession>A0AAU7X9Q8</accession>
<feature type="coiled-coil region" evidence="2">
    <location>
        <begin position="79"/>
        <end position="113"/>
    </location>
</feature>
<dbReference type="AlphaFoldDB" id="A0AAU7X9Q8"/>
<reference evidence="4" key="1">
    <citation type="submission" date="2024-06" db="EMBL/GenBank/DDBJ databases">
        <title>Methylostella associata gen. nov., sp. nov., a novel Ancalomicrobiaceae-affiliated facultatively methylotrophic bacteria that feed on methanotrophs of the genus Methylococcus.</title>
        <authorList>
            <person name="Saltykova V."/>
            <person name="Danilova O.V."/>
            <person name="Oshkin I.Y."/>
            <person name="Belova S.E."/>
            <person name="Pimenov N.V."/>
            <person name="Dedysh S.N."/>
        </authorList>
    </citation>
    <scope>NUCLEOTIDE SEQUENCE</scope>
    <source>
        <strain evidence="4">S20</strain>
    </source>
</reference>
<keyword evidence="1 4" id="KW-0238">DNA-binding</keyword>
<evidence type="ECO:0000313" key="4">
    <source>
        <dbReference type="EMBL" id="XBY43726.1"/>
    </source>
</evidence>
<gene>
    <name evidence="4" type="ORF">ABS361_16845</name>
</gene>
<dbReference type="PANTHER" id="PTHR30204">
    <property type="entry name" value="REDOX-CYCLING DRUG-SENSING TRANSCRIPTIONAL ACTIVATOR SOXR"/>
    <property type="match status" value="1"/>
</dbReference>
<evidence type="ECO:0000256" key="1">
    <source>
        <dbReference type="ARBA" id="ARBA00023125"/>
    </source>
</evidence>
<protein>
    <submittedName>
        <fullName evidence="4">MerR family DNA-binding transcriptional regulator</fullName>
    </submittedName>
</protein>
<feature type="domain" description="HTH merR-type" evidence="3">
    <location>
        <begin position="4"/>
        <end position="71"/>
    </location>
</feature>
<evidence type="ECO:0000256" key="2">
    <source>
        <dbReference type="SAM" id="Coils"/>
    </source>
</evidence>
<dbReference type="Gene3D" id="1.10.1660.10">
    <property type="match status" value="1"/>
</dbReference>
<dbReference type="EMBL" id="CP158568">
    <property type="protein sequence ID" value="XBY43726.1"/>
    <property type="molecule type" value="Genomic_DNA"/>
</dbReference>
<dbReference type="InterPro" id="IPR047057">
    <property type="entry name" value="MerR_fam"/>
</dbReference>
<dbReference type="SMART" id="SM00422">
    <property type="entry name" value="HTH_MERR"/>
    <property type="match status" value="1"/>
</dbReference>
<dbReference type="GO" id="GO:0003677">
    <property type="term" value="F:DNA binding"/>
    <property type="evidence" value="ECO:0007669"/>
    <property type="project" value="UniProtKB-KW"/>
</dbReference>
<name>A0AAU7X9Q8_9HYPH</name>
<dbReference type="PANTHER" id="PTHR30204:SF58">
    <property type="entry name" value="HTH-TYPE TRANSCRIPTIONAL REGULATOR YFMP"/>
    <property type="match status" value="1"/>
</dbReference>
<dbReference type="InterPro" id="IPR009061">
    <property type="entry name" value="DNA-bd_dom_put_sf"/>
</dbReference>
<dbReference type="SUPFAM" id="SSF46955">
    <property type="entry name" value="Putative DNA-binding domain"/>
    <property type="match status" value="1"/>
</dbReference>
<dbReference type="GO" id="GO:0003700">
    <property type="term" value="F:DNA-binding transcription factor activity"/>
    <property type="evidence" value="ECO:0007669"/>
    <property type="project" value="InterPro"/>
</dbReference>
<dbReference type="InterPro" id="IPR000551">
    <property type="entry name" value="MerR-type_HTH_dom"/>
</dbReference>
<dbReference type="KEGG" id="mflg:ABS361_16845"/>
<organism evidence="4">
    <name type="scientific">Methyloraptor flagellatus</name>
    <dbReference type="NCBI Taxonomy" id="3162530"/>
    <lineage>
        <taxon>Bacteria</taxon>
        <taxon>Pseudomonadati</taxon>
        <taxon>Pseudomonadota</taxon>
        <taxon>Alphaproteobacteria</taxon>
        <taxon>Hyphomicrobiales</taxon>
        <taxon>Ancalomicrobiaceae</taxon>
        <taxon>Methyloraptor</taxon>
    </lineage>
</organism>